<accession>A0ABR4PFT9</accession>
<name>A0ABR4PFT9_9HELO</name>
<dbReference type="EMBL" id="JBFCZG010000005">
    <property type="protein sequence ID" value="KAL3422193.1"/>
    <property type="molecule type" value="Genomic_DNA"/>
</dbReference>
<dbReference type="Proteomes" id="UP001629113">
    <property type="component" value="Unassembled WGS sequence"/>
</dbReference>
<sequence>MAHSATTSFVSRRVNQTTFMIIEDDAFGEQPNIFVKLYASCLLITDTGCNTPRRKNLDVTNLRDFLEQCPVPANENKPLNPKGSKRYVIICSHCHYDHILGIPPFLSTNPTIIASAFGKSYILDDLPSHSLCKSINVPTPKYNVSYWAEQHSYLPHTPEGKPFRIQFLNIPGHTPCSLAWYDIDERHLYVGDTFYERKRAVPIPELPSDSGPVPGLPATNAAIIFDNLGGNWIQYMSSLELLLSFTQHQNSHLRQQYDLASSGKVERVLVGSGHLTSAADAEEMILQVQQLFRKIISGELQKSHSGVKAGVIYDFWTEGDDARYSVIAPRRLREEARRHFKN</sequence>
<keyword evidence="3" id="KW-1185">Reference proteome</keyword>
<feature type="domain" description="Metallo-beta-lactamase" evidence="1">
    <location>
        <begin position="30"/>
        <end position="216"/>
    </location>
</feature>
<proteinExistence type="predicted"/>
<comment type="caution">
    <text evidence="2">The sequence shown here is derived from an EMBL/GenBank/DDBJ whole genome shotgun (WGS) entry which is preliminary data.</text>
</comment>
<organism evidence="2 3">
    <name type="scientific">Phlyctema vagabunda</name>
    <dbReference type="NCBI Taxonomy" id="108571"/>
    <lineage>
        <taxon>Eukaryota</taxon>
        <taxon>Fungi</taxon>
        <taxon>Dikarya</taxon>
        <taxon>Ascomycota</taxon>
        <taxon>Pezizomycotina</taxon>
        <taxon>Leotiomycetes</taxon>
        <taxon>Helotiales</taxon>
        <taxon>Dermateaceae</taxon>
        <taxon>Phlyctema</taxon>
    </lineage>
</organism>
<reference evidence="2 3" key="1">
    <citation type="submission" date="2024-06" db="EMBL/GenBank/DDBJ databases">
        <title>Complete genome of Phlyctema vagabunda strain 19-DSS-EL-015.</title>
        <authorList>
            <person name="Fiorenzani C."/>
        </authorList>
    </citation>
    <scope>NUCLEOTIDE SEQUENCE [LARGE SCALE GENOMIC DNA]</scope>
    <source>
        <strain evidence="2 3">19-DSS-EL-015</strain>
    </source>
</reference>
<evidence type="ECO:0000313" key="2">
    <source>
        <dbReference type="EMBL" id="KAL3422193.1"/>
    </source>
</evidence>
<evidence type="ECO:0000259" key="1">
    <source>
        <dbReference type="SMART" id="SM00849"/>
    </source>
</evidence>
<dbReference type="CDD" id="cd06262">
    <property type="entry name" value="metallo-hydrolase-like_MBL-fold"/>
    <property type="match status" value="1"/>
</dbReference>
<dbReference type="SUPFAM" id="SSF56281">
    <property type="entry name" value="Metallo-hydrolase/oxidoreductase"/>
    <property type="match status" value="1"/>
</dbReference>
<dbReference type="Pfam" id="PF00753">
    <property type="entry name" value="Lactamase_B"/>
    <property type="match status" value="1"/>
</dbReference>
<dbReference type="InterPro" id="IPR001279">
    <property type="entry name" value="Metallo-B-lactamas"/>
</dbReference>
<evidence type="ECO:0000313" key="3">
    <source>
        <dbReference type="Proteomes" id="UP001629113"/>
    </source>
</evidence>
<dbReference type="SMART" id="SM00849">
    <property type="entry name" value="Lactamase_B"/>
    <property type="match status" value="1"/>
</dbReference>
<dbReference type="Gene3D" id="3.60.15.10">
    <property type="entry name" value="Ribonuclease Z/Hydroxyacylglutathione hydrolase-like"/>
    <property type="match status" value="1"/>
</dbReference>
<dbReference type="InterPro" id="IPR036866">
    <property type="entry name" value="RibonucZ/Hydroxyglut_hydro"/>
</dbReference>
<gene>
    <name evidence="2" type="ORF">PVAG01_06349</name>
</gene>
<protein>
    <recommendedName>
        <fullName evidence="1">Metallo-beta-lactamase domain-containing protein</fullName>
    </recommendedName>
</protein>